<feature type="domain" description="4Fe-4S ferredoxin-type" evidence="4">
    <location>
        <begin position="149"/>
        <end position="178"/>
    </location>
</feature>
<evidence type="ECO:0000259" key="4">
    <source>
        <dbReference type="PROSITE" id="PS51379"/>
    </source>
</evidence>
<comment type="caution">
    <text evidence="5">The sequence shown here is derived from an EMBL/GenBank/DDBJ whole genome shotgun (WGS) entry which is preliminary data.</text>
</comment>
<dbReference type="GO" id="GO:0016491">
    <property type="term" value="F:oxidoreductase activity"/>
    <property type="evidence" value="ECO:0007669"/>
    <property type="project" value="UniProtKB-KW"/>
</dbReference>
<proteinExistence type="predicted"/>
<dbReference type="EMBL" id="MZGT01000022">
    <property type="protein sequence ID" value="OPJ62649.1"/>
    <property type="molecule type" value="Genomic_DNA"/>
</dbReference>
<dbReference type="PANTHER" id="PTHR42827">
    <property type="entry name" value="IRON-SULFUR CLUSTER-BINDING PROTEIN-RELATED"/>
    <property type="match status" value="1"/>
</dbReference>
<keyword evidence="5" id="KW-0560">Oxidoreductase</keyword>
<organism evidence="5 6">
    <name type="scientific">Clostridium chromiireducens</name>
    <dbReference type="NCBI Taxonomy" id="225345"/>
    <lineage>
        <taxon>Bacteria</taxon>
        <taxon>Bacillati</taxon>
        <taxon>Bacillota</taxon>
        <taxon>Clostridia</taxon>
        <taxon>Eubacteriales</taxon>
        <taxon>Clostridiaceae</taxon>
        <taxon>Clostridium</taxon>
    </lineage>
</organism>
<protein>
    <submittedName>
        <fullName evidence="5">Epoxyqueuosine reductase</fullName>
        <ecNumber evidence="5">1.1.-.-</ecNumber>
    </submittedName>
</protein>
<dbReference type="InterPro" id="IPR017896">
    <property type="entry name" value="4Fe4S_Fe-S-bd"/>
</dbReference>
<keyword evidence="6" id="KW-1185">Reference proteome</keyword>
<dbReference type="PROSITE" id="PS00198">
    <property type="entry name" value="4FE4S_FER_1"/>
    <property type="match status" value="1"/>
</dbReference>
<dbReference type="STRING" id="225345.CLCHR_19420"/>
<dbReference type="SUPFAM" id="SSF54862">
    <property type="entry name" value="4Fe-4S ferredoxins"/>
    <property type="match status" value="1"/>
</dbReference>
<keyword evidence="2" id="KW-0408">Iron</keyword>
<keyword evidence="3" id="KW-0411">Iron-sulfur</keyword>
<dbReference type="PANTHER" id="PTHR42827:SF1">
    <property type="entry name" value="IRON-SULFUR CLUSTER-BINDING PROTEIN"/>
    <property type="match status" value="1"/>
</dbReference>
<dbReference type="RefSeq" id="WP_079439503.1">
    <property type="nucleotide sequence ID" value="NZ_MZGT01000022.1"/>
</dbReference>
<dbReference type="GO" id="GO:0051536">
    <property type="term" value="F:iron-sulfur cluster binding"/>
    <property type="evidence" value="ECO:0007669"/>
    <property type="project" value="UniProtKB-KW"/>
</dbReference>
<evidence type="ECO:0000256" key="1">
    <source>
        <dbReference type="ARBA" id="ARBA00022723"/>
    </source>
</evidence>
<gene>
    <name evidence="5" type="primary">queG_3</name>
    <name evidence="5" type="ORF">CLCHR_19420</name>
</gene>
<keyword evidence="1" id="KW-0479">Metal-binding</keyword>
<evidence type="ECO:0000313" key="5">
    <source>
        <dbReference type="EMBL" id="OPJ62649.1"/>
    </source>
</evidence>
<dbReference type="GO" id="GO:0046872">
    <property type="term" value="F:metal ion binding"/>
    <property type="evidence" value="ECO:0007669"/>
    <property type="project" value="UniProtKB-KW"/>
</dbReference>
<dbReference type="OrthoDB" id="9784571at2"/>
<evidence type="ECO:0000256" key="2">
    <source>
        <dbReference type="ARBA" id="ARBA00023004"/>
    </source>
</evidence>
<dbReference type="PROSITE" id="PS51379">
    <property type="entry name" value="4FE4S_FER_2"/>
    <property type="match status" value="1"/>
</dbReference>
<name>A0A1V4IRX9_9CLOT</name>
<dbReference type="AlphaFoldDB" id="A0A1V4IRX9"/>
<evidence type="ECO:0000256" key="3">
    <source>
        <dbReference type="ARBA" id="ARBA00023014"/>
    </source>
</evidence>
<sequence length="246" mass="27865">MKEQIRNYIKSRGVDDVGFASVSEYLSPNTPKIESFFPRAKSIIVMAYKELTTCESSDPQLAMNGRLDKKEVMRSDAYKICHYLEEEFNAKILSIPESFPRGGTSAVSLRHAAVAAGLGTFGRHNLVIHPKFGTRVTFTAIVTNLEIEPDDKIENRFCNDCNICVKSCPAKALDEEGKTDVRKCMTVSQPFSFVSYLSFLDKYVEASKEERQAMTMEFFPYYQATAYTTQYYCFNCLKLCPACRSI</sequence>
<reference evidence="5 6" key="1">
    <citation type="submission" date="2017-03" db="EMBL/GenBank/DDBJ databases">
        <title>Genome sequence of Clostridium chromiireducens DSM 23318.</title>
        <authorList>
            <person name="Poehlein A."/>
            <person name="Daniel R."/>
        </authorList>
    </citation>
    <scope>NUCLEOTIDE SEQUENCE [LARGE SCALE GENOMIC DNA]</scope>
    <source>
        <strain evidence="5 6">DSM 23318</strain>
    </source>
</reference>
<dbReference type="Proteomes" id="UP000191056">
    <property type="component" value="Unassembled WGS sequence"/>
</dbReference>
<evidence type="ECO:0000313" key="6">
    <source>
        <dbReference type="Proteomes" id="UP000191056"/>
    </source>
</evidence>
<dbReference type="EC" id="1.1.-.-" evidence="5"/>
<dbReference type="InterPro" id="IPR017900">
    <property type="entry name" value="4Fe4S_Fe_S_CS"/>
</dbReference>
<accession>A0A1V4IRX9</accession>